<dbReference type="Proteomes" id="UP001159363">
    <property type="component" value="Chromosome 1"/>
</dbReference>
<accession>A0ABQ9INV6</accession>
<dbReference type="EMBL" id="JARBHB010000001">
    <property type="protein sequence ID" value="KAJ8898370.1"/>
    <property type="molecule type" value="Genomic_DNA"/>
</dbReference>
<comment type="caution">
    <text evidence="1">The sequence shown here is derived from an EMBL/GenBank/DDBJ whole genome shotgun (WGS) entry which is preliminary data.</text>
</comment>
<evidence type="ECO:0000313" key="1">
    <source>
        <dbReference type="EMBL" id="KAJ8898370.1"/>
    </source>
</evidence>
<organism evidence="1 2">
    <name type="scientific">Dryococelus australis</name>
    <dbReference type="NCBI Taxonomy" id="614101"/>
    <lineage>
        <taxon>Eukaryota</taxon>
        <taxon>Metazoa</taxon>
        <taxon>Ecdysozoa</taxon>
        <taxon>Arthropoda</taxon>
        <taxon>Hexapoda</taxon>
        <taxon>Insecta</taxon>
        <taxon>Pterygota</taxon>
        <taxon>Neoptera</taxon>
        <taxon>Polyneoptera</taxon>
        <taxon>Phasmatodea</taxon>
        <taxon>Verophasmatodea</taxon>
        <taxon>Anareolatae</taxon>
        <taxon>Phasmatidae</taxon>
        <taxon>Eurycanthinae</taxon>
        <taxon>Dryococelus</taxon>
    </lineage>
</organism>
<sequence length="206" mass="24214">MDVWPEWAQDVIKLIKQCRVCEKYAPKNKRQGSTFWSMGDKSYLLLINAYSKWVDITPMRVHGDPQILVSDNVPFNSIEFLQFVHGKFQCQFSSPKYTQNIGLVEKGMHIAKQLLLGWCVHEWLCDRENKIKQWYNRRAGRKEVAFGKCRNIVERTSKVKNWETGKIVGRHESPRSYWVLNHKGNVVQRTTTDLKPSLNEYNPKLD</sequence>
<evidence type="ECO:0008006" key="3">
    <source>
        <dbReference type="Google" id="ProtNLM"/>
    </source>
</evidence>
<protein>
    <recommendedName>
        <fullName evidence="3">Integrase zinc-binding domain-containing protein</fullName>
    </recommendedName>
</protein>
<proteinExistence type="predicted"/>
<name>A0ABQ9INV6_9NEOP</name>
<evidence type="ECO:0000313" key="2">
    <source>
        <dbReference type="Proteomes" id="UP001159363"/>
    </source>
</evidence>
<gene>
    <name evidence="1" type="ORF">PR048_003730</name>
</gene>
<keyword evidence="2" id="KW-1185">Reference proteome</keyword>
<reference evidence="1 2" key="1">
    <citation type="submission" date="2023-02" db="EMBL/GenBank/DDBJ databases">
        <title>LHISI_Scaffold_Assembly.</title>
        <authorList>
            <person name="Stuart O.P."/>
            <person name="Cleave R."/>
            <person name="Magrath M.J.L."/>
            <person name="Mikheyev A.S."/>
        </authorList>
    </citation>
    <scope>NUCLEOTIDE SEQUENCE [LARGE SCALE GENOMIC DNA]</scope>
    <source>
        <strain evidence="1">Daus_M_001</strain>
        <tissue evidence="1">Leg muscle</tissue>
    </source>
</reference>